<dbReference type="Gene3D" id="3.30.460.10">
    <property type="entry name" value="Beta Polymerase, domain 2"/>
    <property type="match status" value="1"/>
</dbReference>
<dbReference type="GO" id="GO:0003725">
    <property type="term" value="F:double-stranded RNA binding"/>
    <property type="evidence" value="ECO:0007669"/>
    <property type="project" value="TreeGrafter"/>
</dbReference>
<dbReference type="PANTHER" id="PTHR11258">
    <property type="entry name" value="2-5 OLIGOADENYLATE SYNTHETASE"/>
    <property type="match status" value="1"/>
</dbReference>
<protein>
    <submittedName>
        <fullName evidence="4">2'-5'-oligoadenylate synthase 1A-like</fullName>
    </submittedName>
</protein>
<dbReference type="PANTHER" id="PTHR11258:SF11">
    <property type="entry name" value="C2H2-TYPE DOMAIN-CONTAINING PROTEIN"/>
    <property type="match status" value="1"/>
</dbReference>
<accession>A0A8B8AUG1</accession>
<dbReference type="CDD" id="cd05400">
    <property type="entry name" value="NT_2-5OAS_ClassI-CCAase"/>
    <property type="match status" value="1"/>
</dbReference>
<reference evidence="4" key="1">
    <citation type="submission" date="2025-08" db="UniProtKB">
        <authorList>
            <consortium name="RefSeq"/>
        </authorList>
    </citation>
    <scope>IDENTIFICATION</scope>
    <source>
        <tissue evidence="4">Whole sample</tissue>
    </source>
</reference>
<dbReference type="SUPFAM" id="SSF81301">
    <property type="entry name" value="Nucleotidyltransferase"/>
    <property type="match status" value="1"/>
</dbReference>
<dbReference type="InterPro" id="IPR006116">
    <property type="entry name" value="NT_2-5OAS_ClassI-CCAase"/>
</dbReference>
<sequence>MSASATSNPLSALSARELNTFVQTELEPDTEYNKSCNAVVDRLCQFMQNNFPDQLRPSEVRKAGSLGKGTAVKGKSDADLVVFLANFHTISELHPNLPNIFARMIQYLGTYGGCNVTGKTPHAVQVSVHCHGHSHDADILPSVDILKTKTLHEIYKEMDSERRFRHFYYAALTPLQIEFVSQVPVKVKNLIRLMKFWKKTGFEDNTTEHDQRLPSSFLLELIVINEWKRAGSPQDFDLRKGFYHVLTAITNYRTMRLASTQNYTSHRCRDDNFVMDPANPFNNVMNVCNCWETVAEKASWFLRTADLFTDSLGLFGWV</sequence>
<dbReference type="InterPro" id="IPR018952">
    <property type="entry name" value="2-5-oligoAdlate_synth_1_dom2/C"/>
</dbReference>
<proteinExistence type="inferred from homology"/>
<feature type="domain" description="2'-5'-oligoadenylate synthetase 1" evidence="2">
    <location>
        <begin position="154"/>
        <end position="304"/>
    </location>
</feature>
<dbReference type="PROSITE" id="PS50152">
    <property type="entry name" value="25A_SYNTH_3"/>
    <property type="match status" value="1"/>
</dbReference>
<dbReference type="GO" id="GO:0005829">
    <property type="term" value="C:cytosol"/>
    <property type="evidence" value="ECO:0007669"/>
    <property type="project" value="TreeGrafter"/>
</dbReference>
<dbReference type="Gene3D" id="1.10.1410.20">
    <property type="entry name" value="2'-5'-oligoadenylate synthetase 1, domain 2"/>
    <property type="match status" value="1"/>
</dbReference>
<dbReference type="Pfam" id="PF10421">
    <property type="entry name" value="OAS1_C"/>
    <property type="match status" value="1"/>
</dbReference>
<dbReference type="KEGG" id="cvn:111104303"/>
<dbReference type="GeneID" id="111104303"/>
<dbReference type="SUPFAM" id="SSF81631">
    <property type="entry name" value="PAP/OAS1 substrate-binding domain"/>
    <property type="match status" value="1"/>
</dbReference>
<dbReference type="GO" id="GO:0001730">
    <property type="term" value="F:2'-5'-oligoadenylate synthetase activity"/>
    <property type="evidence" value="ECO:0007669"/>
    <property type="project" value="TreeGrafter"/>
</dbReference>
<dbReference type="OrthoDB" id="415134at2759"/>
<gene>
    <name evidence="4" type="primary">LOC111104303</name>
</gene>
<dbReference type="InterPro" id="IPR043519">
    <property type="entry name" value="NT_sf"/>
</dbReference>
<comment type="similarity">
    <text evidence="1">Belongs to the 2-5A synthase family.</text>
</comment>
<evidence type="ECO:0000256" key="1">
    <source>
        <dbReference type="ARBA" id="ARBA00009526"/>
    </source>
</evidence>
<evidence type="ECO:0000313" key="3">
    <source>
        <dbReference type="Proteomes" id="UP000694844"/>
    </source>
</evidence>
<dbReference type="GO" id="GO:0016020">
    <property type="term" value="C:membrane"/>
    <property type="evidence" value="ECO:0007669"/>
    <property type="project" value="TreeGrafter"/>
</dbReference>
<evidence type="ECO:0000313" key="4">
    <source>
        <dbReference type="RefSeq" id="XP_022293879.1"/>
    </source>
</evidence>
<dbReference type="Proteomes" id="UP000694844">
    <property type="component" value="Chromosome 7"/>
</dbReference>
<dbReference type="GO" id="GO:0005654">
    <property type="term" value="C:nucleoplasm"/>
    <property type="evidence" value="ECO:0007669"/>
    <property type="project" value="TreeGrafter"/>
</dbReference>
<dbReference type="AlphaFoldDB" id="A0A8B8AUG1"/>
<name>A0A8B8AUG1_CRAVI</name>
<organism evidence="3 4">
    <name type="scientific">Crassostrea virginica</name>
    <name type="common">Eastern oyster</name>
    <dbReference type="NCBI Taxonomy" id="6565"/>
    <lineage>
        <taxon>Eukaryota</taxon>
        <taxon>Metazoa</taxon>
        <taxon>Spiralia</taxon>
        <taxon>Lophotrochozoa</taxon>
        <taxon>Mollusca</taxon>
        <taxon>Bivalvia</taxon>
        <taxon>Autobranchia</taxon>
        <taxon>Pteriomorphia</taxon>
        <taxon>Ostreida</taxon>
        <taxon>Ostreoidea</taxon>
        <taxon>Ostreidae</taxon>
        <taxon>Crassostrea</taxon>
    </lineage>
</organism>
<evidence type="ECO:0000259" key="2">
    <source>
        <dbReference type="Pfam" id="PF10421"/>
    </source>
</evidence>
<keyword evidence="3" id="KW-1185">Reference proteome</keyword>
<dbReference type="RefSeq" id="XP_022293879.1">
    <property type="nucleotide sequence ID" value="XM_022438171.1"/>
</dbReference>